<keyword evidence="2" id="KW-1185">Reference proteome</keyword>
<gene>
    <name evidence="1" type="ORF">DFJ67_6748</name>
</gene>
<dbReference type="InterPro" id="IPR003477">
    <property type="entry name" value="PemK-like"/>
</dbReference>
<proteinExistence type="predicted"/>
<dbReference type="EMBL" id="QUMQ01000001">
    <property type="protein sequence ID" value="REG00692.1"/>
    <property type="molecule type" value="Genomic_DNA"/>
</dbReference>
<dbReference type="SUPFAM" id="SSF50118">
    <property type="entry name" value="Cell growth inhibitor/plasmid maintenance toxic component"/>
    <property type="match status" value="1"/>
</dbReference>
<protein>
    <submittedName>
        <fullName evidence="1">mRNA interferase MazF</fullName>
    </submittedName>
</protein>
<organism evidence="1 2">
    <name type="scientific">Asanoa ferruginea</name>
    <dbReference type="NCBI Taxonomy" id="53367"/>
    <lineage>
        <taxon>Bacteria</taxon>
        <taxon>Bacillati</taxon>
        <taxon>Actinomycetota</taxon>
        <taxon>Actinomycetes</taxon>
        <taxon>Micromonosporales</taxon>
        <taxon>Micromonosporaceae</taxon>
        <taxon>Asanoa</taxon>
    </lineage>
</organism>
<accession>A0A3D9ZTW4</accession>
<sequence length="110" mass="11944">MGEHALKQGEVWTIGQRADLRYRVVVLSSEAHNDRPGASPFCAPVVRQRGNPDDLPPFAIALAETDPISGVVVLNRMRRLPPSIGAERLGLLTGASMARISASLRELFDL</sequence>
<evidence type="ECO:0000313" key="2">
    <source>
        <dbReference type="Proteomes" id="UP000256913"/>
    </source>
</evidence>
<reference evidence="1 2" key="1">
    <citation type="submission" date="2018-08" db="EMBL/GenBank/DDBJ databases">
        <title>Sequencing the genomes of 1000 actinobacteria strains.</title>
        <authorList>
            <person name="Klenk H.-P."/>
        </authorList>
    </citation>
    <scope>NUCLEOTIDE SEQUENCE [LARGE SCALE GENOMIC DNA]</scope>
    <source>
        <strain evidence="1 2">DSM 44099</strain>
    </source>
</reference>
<comment type="caution">
    <text evidence="1">The sequence shown here is derived from an EMBL/GenBank/DDBJ whole genome shotgun (WGS) entry which is preliminary data.</text>
</comment>
<evidence type="ECO:0000313" key="1">
    <source>
        <dbReference type="EMBL" id="REG00692.1"/>
    </source>
</evidence>
<dbReference type="RefSeq" id="WP_239097084.1">
    <property type="nucleotide sequence ID" value="NZ_BONB01000009.1"/>
</dbReference>
<name>A0A3D9ZTW4_9ACTN</name>
<dbReference type="GO" id="GO:0003677">
    <property type="term" value="F:DNA binding"/>
    <property type="evidence" value="ECO:0007669"/>
    <property type="project" value="InterPro"/>
</dbReference>
<dbReference type="Proteomes" id="UP000256913">
    <property type="component" value="Unassembled WGS sequence"/>
</dbReference>
<dbReference type="Pfam" id="PF02452">
    <property type="entry name" value="PemK_toxin"/>
    <property type="match status" value="1"/>
</dbReference>
<dbReference type="AlphaFoldDB" id="A0A3D9ZTW4"/>